<dbReference type="SUPFAM" id="SSF53383">
    <property type="entry name" value="PLP-dependent transferases"/>
    <property type="match status" value="1"/>
</dbReference>
<evidence type="ECO:0000259" key="7">
    <source>
        <dbReference type="Pfam" id="PF00155"/>
    </source>
</evidence>
<proteinExistence type="inferred from homology"/>
<keyword evidence="4" id="KW-0032">Aminotransferase</keyword>
<evidence type="ECO:0000256" key="5">
    <source>
        <dbReference type="ARBA" id="ARBA00022679"/>
    </source>
</evidence>
<dbReference type="InterPro" id="IPR015424">
    <property type="entry name" value="PyrdxlP-dep_Trfase"/>
</dbReference>
<comment type="caution">
    <text evidence="8">The sequence shown here is derived from an EMBL/GenBank/DDBJ whole genome shotgun (WGS) entry which is preliminary data.</text>
</comment>
<accession>A0A6V8NJL5</accession>
<dbReference type="GO" id="GO:1901605">
    <property type="term" value="P:alpha-amino acid metabolic process"/>
    <property type="evidence" value="ECO:0007669"/>
    <property type="project" value="TreeGrafter"/>
</dbReference>
<evidence type="ECO:0000313" key="8">
    <source>
        <dbReference type="EMBL" id="GFP18706.1"/>
    </source>
</evidence>
<dbReference type="FunFam" id="3.40.640.10:FF:000053">
    <property type="entry name" value="Aminotransferase, class I"/>
    <property type="match status" value="1"/>
</dbReference>
<dbReference type="Pfam" id="PF00155">
    <property type="entry name" value="Aminotran_1_2"/>
    <property type="match status" value="1"/>
</dbReference>
<dbReference type="GO" id="GO:0030170">
    <property type="term" value="F:pyridoxal phosphate binding"/>
    <property type="evidence" value="ECO:0007669"/>
    <property type="project" value="InterPro"/>
</dbReference>
<dbReference type="InterPro" id="IPR015422">
    <property type="entry name" value="PyrdxlP-dep_Trfase_small"/>
</dbReference>
<evidence type="ECO:0000256" key="2">
    <source>
        <dbReference type="ARBA" id="ARBA00007441"/>
    </source>
</evidence>
<dbReference type="InterPro" id="IPR004839">
    <property type="entry name" value="Aminotransferase_I/II_large"/>
</dbReference>
<dbReference type="InterPro" id="IPR050859">
    <property type="entry name" value="Class-I_PLP-dep_aminotransf"/>
</dbReference>
<sequence length="415" mass="47119">MSSEIILDKWTHLYSERTKNMRSSEVRDLLDVTARSDIIPLAAGAPYVKALNFRDIEKYARKIIAEDGLSAFQYGPSGGFYPLKMCLVDVLKLDGIVASPDDILITDGGQQALDLLAKIFIDPGDIIIAEVPCYVGALNAFLSYQARVETVPVDENGLQIEILEDKLSQLSREKEIKFIYTVPNFSNPSGVTLSFDRRKELVSLARRYGTLIIEDNPYGRLRFEGEHLKNLRQLDEENIIYVGTASKMFAPGLRIGWIVAPFSIREKLIHGKQAADLCSSNFTQRLAFEYFSDPRWKNTLKKFISIYKEHRDAMLGALEEHFPEEVTWSHPVGGFFTWATLPEYMNTTEMLAEAITNKVAYVPGRGFYPDGSGTNCMRLAFCTVESEQIEEGIKRLGKIIKEQMRLYRSFYRGKK</sequence>
<dbReference type="Proteomes" id="UP000574717">
    <property type="component" value="Unassembled WGS sequence"/>
</dbReference>
<dbReference type="GO" id="GO:0008483">
    <property type="term" value="F:transaminase activity"/>
    <property type="evidence" value="ECO:0007669"/>
    <property type="project" value="UniProtKB-KW"/>
</dbReference>
<dbReference type="AlphaFoldDB" id="A0A6V8NJL5"/>
<dbReference type="PANTHER" id="PTHR42790">
    <property type="entry name" value="AMINOTRANSFERASE"/>
    <property type="match status" value="1"/>
</dbReference>
<evidence type="ECO:0000256" key="3">
    <source>
        <dbReference type="ARBA" id="ARBA00011738"/>
    </source>
</evidence>
<organism evidence="8 9">
    <name type="scientific">Candidatus Hakubella thermalkaliphila</name>
    <dbReference type="NCBI Taxonomy" id="2754717"/>
    <lineage>
        <taxon>Bacteria</taxon>
        <taxon>Bacillati</taxon>
        <taxon>Actinomycetota</taxon>
        <taxon>Actinomycetota incertae sedis</taxon>
        <taxon>Candidatus Hakubellales</taxon>
        <taxon>Candidatus Hakubellaceae</taxon>
        <taxon>Candidatus Hakubella</taxon>
    </lineage>
</organism>
<comment type="cofactor">
    <cofactor evidence="1">
        <name>pyridoxal 5'-phosphate</name>
        <dbReference type="ChEBI" id="CHEBI:597326"/>
    </cofactor>
</comment>
<dbReference type="PANTHER" id="PTHR42790:SF19">
    <property type="entry name" value="KYNURENINE_ALPHA-AMINOADIPATE AMINOTRANSFERASE, MITOCHONDRIAL"/>
    <property type="match status" value="1"/>
</dbReference>
<comment type="similarity">
    <text evidence="2">Belongs to the class-I pyridoxal-phosphate-dependent aminotransferase family.</text>
</comment>
<keyword evidence="5" id="KW-0808">Transferase</keyword>
<dbReference type="EMBL" id="BLRU01000009">
    <property type="protein sequence ID" value="GFP18706.1"/>
    <property type="molecule type" value="Genomic_DNA"/>
</dbReference>
<dbReference type="CDD" id="cd00609">
    <property type="entry name" value="AAT_like"/>
    <property type="match status" value="1"/>
</dbReference>
<evidence type="ECO:0000256" key="6">
    <source>
        <dbReference type="ARBA" id="ARBA00022898"/>
    </source>
</evidence>
<reference evidence="8 9" key="1">
    <citation type="journal article" date="2020" name="Front. Microbiol.">
        <title>Single-cell genomics of novel Actinobacteria with the Wood-Ljungdahl pathway discovered in a serpentinizing system.</title>
        <authorList>
            <person name="Merino N."/>
            <person name="Kawai M."/>
            <person name="Boyd E.S."/>
            <person name="Colman D.R."/>
            <person name="McGlynn S.E."/>
            <person name="Nealson K.H."/>
            <person name="Kurokawa K."/>
            <person name="Hongoh Y."/>
        </authorList>
    </citation>
    <scope>NUCLEOTIDE SEQUENCE [LARGE SCALE GENOMIC DNA]</scope>
    <source>
        <strain evidence="8 9">S03</strain>
    </source>
</reference>
<evidence type="ECO:0000313" key="9">
    <source>
        <dbReference type="Proteomes" id="UP000574717"/>
    </source>
</evidence>
<name>A0A6V8NJL5_9ACTN</name>
<evidence type="ECO:0000256" key="1">
    <source>
        <dbReference type="ARBA" id="ARBA00001933"/>
    </source>
</evidence>
<dbReference type="Gene3D" id="3.40.640.10">
    <property type="entry name" value="Type I PLP-dependent aspartate aminotransferase-like (Major domain)"/>
    <property type="match status" value="1"/>
</dbReference>
<gene>
    <name evidence="8" type="ORF">HKBW3S03_00211</name>
</gene>
<feature type="domain" description="Aminotransferase class I/classII large" evidence="7">
    <location>
        <begin position="37"/>
        <end position="396"/>
    </location>
</feature>
<evidence type="ECO:0000256" key="4">
    <source>
        <dbReference type="ARBA" id="ARBA00022576"/>
    </source>
</evidence>
<dbReference type="Gene3D" id="3.90.1150.10">
    <property type="entry name" value="Aspartate Aminotransferase, domain 1"/>
    <property type="match status" value="1"/>
</dbReference>
<dbReference type="InterPro" id="IPR015421">
    <property type="entry name" value="PyrdxlP-dep_Trfase_major"/>
</dbReference>
<comment type="subunit">
    <text evidence="3">Homodimer.</text>
</comment>
<protein>
    <submittedName>
        <fullName evidence="8">2-aminoadipate transaminase</fullName>
    </submittedName>
</protein>
<keyword evidence="6" id="KW-0663">Pyridoxal phosphate</keyword>